<feature type="region of interest" description="Disordered" evidence="1">
    <location>
        <begin position="655"/>
        <end position="756"/>
    </location>
</feature>
<evidence type="ECO:0000313" key="3">
    <source>
        <dbReference type="Proteomes" id="UP000218811"/>
    </source>
</evidence>
<feature type="region of interest" description="Disordered" evidence="1">
    <location>
        <begin position="139"/>
        <end position="271"/>
    </location>
</feature>
<proteinExistence type="predicted"/>
<dbReference type="STRING" id="742152.A0A2H3JXK9"/>
<feature type="compositionally biased region" description="Basic residues" evidence="1">
    <location>
        <begin position="65"/>
        <end position="78"/>
    </location>
</feature>
<evidence type="ECO:0000256" key="1">
    <source>
        <dbReference type="SAM" id="MobiDB-lite"/>
    </source>
</evidence>
<accession>A0A2H3JXK9</accession>
<feature type="compositionally biased region" description="Low complexity" evidence="1">
    <location>
        <begin position="736"/>
        <end position="752"/>
    </location>
</feature>
<feature type="compositionally biased region" description="Low complexity" evidence="1">
    <location>
        <begin position="163"/>
        <end position="173"/>
    </location>
</feature>
<feature type="region of interest" description="Disordered" evidence="1">
    <location>
        <begin position="793"/>
        <end position="844"/>
    </location>
</feature>
<feature type="compositionally biased region" description="Polar residues" evidence="1">
    <location>
        <begin position="655"/>
        <end position="668"/>
    </location>
</feature>
<gene>
    <name evidence="2" type="ORF">WOLCODRAFT_132871</name>
</gene>
<feature type="compositionally biased region" description="Low complexity" evidence="1">
    <location>
        <begin position="79"/>
        <end position="91"/>
    </location>
</feature>
<name>A0A2H3JXK9_WOLCO</name>
<feature type="region of interest" description="Disordered" evidence="1">
    <location>
        <begin position="1037"/>
        <end position="1056"/>
    </location>
</feature>
<sequence length="1204" mass="128804">MTASSPPSLGYADGTAQDRERASSRLRLNIGRPVLYDCASPDDAVDSGPPPARRRSIPNHAVRPPAHHTRPTSRRPSHAHSSSSSSTRRPSLPTILLQPSVSPTTTTPPVEFHTSTASPAFLGADDLYSNLSSFTFGSARSGSTDHASLGPPSGTSSADRTPRPSVSGPSSRSRTPRTRPRDVDDVGTHADDEHEHDDEAAQNSRAKMRAMNDGTRRPSLPMSVRAAGRSKSPASTTAATASPASPMNCSGAHSETESETGSAPYMDGDGGDFDTDVEIDYQHSSGSQGATDTEMADPASHRAFSSAYMYDTGPEADVIMREAGGSKGEAAGSELHEGILGSGREREGSVATLTGFQIARHYTDEQAIDPLDVSAASQAQSHAASQALDQQLQKHGPQEQDTTGESAGKAADASDAWDGWDVNYVLGGRTGERGDRRSWQSTRSAWLQMQPIPPHVTAPPISGAGASAAGFEAFNFEWGAPVTGAGPVSPGRRTSTVTVGSGEDAFTRHVQRFDPVSSTRAVEWSFCKEIRDVSGPEARDGARSTHSTRVAAAAQNEIWRQAHVGRFKVDRLVLKVDDPLKPPSQRVNVRHIVDPFSKGNTRGGPMSVVHKHSRAVAFSIFRKYDLFSNRQRGPGGSVSMPTSSSILLATRRVQEQYTSTKTTSQLNSHGLLRERESRSRGPTGSGSTGSAGSAGAATDSMEQAHSVSRSHSTPARTEQRPDKGKGKEMQPDSPGTSISSHTSVGSSSSRTTPNEDESVRFAKNYASSSSSGPSAPVSPTISEPQFRFSTAATPDATAAGWSMDGPSSSKFGTPPPTASTKFSSPPPTAVSKLSSPPLTASSRHADPMLIDDEDDEEAPPRTSHAEAFATLDQNSIEYFRGRSEQRPDYDASHSRSIAERLRRRLLGQNLVKPNSRPSPAMALEGHYTPPWMTMAPRSRVEERDRVIQNLSESFKDVGLLPSFKPRSIGKGRRTKEDPVNIFSHVPADSLHMLLPLWAGETDPSSIVPDEDPSIYQLPVEERQYLLVYYVPFDERKEQDKKKGNKRARSGSRAAATSSAGANPKMVYLPSFSVCARLISYHDLLGTGVRLPIDGLAITGSMREAMDSLPSNAIRESRFETPCAIIGICHGRNKGMEFLPDGLAKVGLATAIPSPEETPRVPVSIEAEAEELNWELTPIGRAAVETAWLGCLAMTSFGPDAPTSK</sequence>
<feature type="compositionally biased region" description="Basic and acidic residues" evidence="1">
    <location>
        <begin position="717"/>
        <end position="730"/>
    </location>
</feature>
<feature type="compositionally biased region" description="Low complexity" evidence="1">
    <location>
        <begin position="99"/>
        <end position="110"/>
    </location>
</feature>
<feature type="compositionally biased region" description="Polar residues" evidence="1">
    <location>
        <begin position="700"/>
        <end position="716"/>
    </location>
</feature>
<feature type="region of interest" description="Disordered" evidence="1">
    <location>
        <begin position="1"/>
        <end position="113"/>
    </location>
</feature>
<dbReference type="EMBL" id="KB468146">
    <property type="protein sequence ID" value="PCH43639.1"/>
    <property type="molecule type" value="Genomic_DNA"/>
</dbReference>
<feature type="compositionally biased region" description="Polar residues" evidence="1">
    <location>
        <begin position="831"/>
        <end position="842"/>
    </location>
</feature>
<dbReference type="Proteomes" id="UP000218811">
    <property type="component" value="Unassembled WGS sequence"/>
</dbReference>
<feature type="region of interest" description="Disordered" evidence="1">
    <location>
        <begin position="375"/>
        <end position="414"/>
    </location>
</feature>
<evidence type="ECO:0000313" key="2">
    <source>
        <dbReference type="EMBL" id="PCH43639.1"/>
    </source>
</evidence>
<dbReference type="AlphaFoldDB" id="A0A2H3JXK9"/>
<feature type="compositionally biased region" description="Low complexity" evidence="1">
    <location>
        <begin position="232"/>
        <end position="246"/>
    </location>
</feature>
<reference evidence="2 3" key="1">
    <citation type="journal article" date="2012" name="Science">
        <title>The Paleozoic origin of enzymatic lignin decomposition reconstructed from 31 fungal genomes.</title>
        <authorList>
            <person name="Floudas D."/>
            <person name="Binder M."/>
            <person name="Riley R."/>
            <person name="Barry K."/>
            <person name="Blanchette R.A."/>
            <person name="Henrissat B."/>
            <person name="Martinez A.T."/>
            <person name="Otillar R."/>
            <person name="Spatafora J.W."/>
            <person name="Yadav J.S."/>
            <person name="Aerts A."/>
            <person name="Benoit I."/>
            <person name="Boyd A."/>
            <person name="Carlson A."/>
            <person name="Copeland A."/>
            <person name="Coutinho P.M."/>
            <person name="de Vries R.P."/>
            <person name="Ferreira P."/>
            <person name="Findley K."/>
            <person name="Foster B."/>
            <person name="Gaskell J."/>
            <person name="Glotzer D."/>
            <person name="Gorecki P."/>
            <person name="Heitman J."/>
            <person name="Hesse C."/>
            <person name="Hori C."/>
            <person name="Igarashi K."/>
            <person name="Jurgens J.A."/>
            <person name="Kallen N."/>
            <person name="Kersten P."/>
            <person name="Kohler A."/>
            <person name="Kuees U."/>
            <person name="Kumar T.K.A."/>
            <person name="Kuo A."/>
            <person name="LaButti K."/>
            <person name="Larrondo L.F."/>
            <person name="Lindquist E."/>
            <person name="Ling A."/>
            <person name="Lombard V."/>
            <person name="Lucas S."/>
            <person name="Lundell T."/>
            <person name="Martin R."/>
            <person name="McLaughlin D.J."/>
            <person name="Morgenstern I."/>
            <person name="Morin E."/>
            <person name="Murat C."/>
            <person name="Nagy L.G."/>
            <person name="Nolan M."/>
            <person name="Ohm R.A."/>
            <person name="Patyshakuliyeva A."/>
            <person name="Rokas A."/>
            <person name="Ruiz-Duenas F.J."/>
            <person name="Sabat G."/>
            <person name="Salamov A."/>
            <person name="Samejima M."/>
            <person name="Schmutz J."/>
            <person name="Slot J.C."/>
            <person name="St John F."/>
            <person name="Stenlid J."/>
            <person name="Sun H."/>
            <person name="Sun S."/>
            <person name="Syed K."/>
            <person name="Tsang A."/>
            <person name="Wiebenga A."/>
            <person name="Young D."/>
            <person name="Pisabarro A."/>
            <person name="Eastwood D.C."/>
            <person name="Martin F."/>
            <person name="Cullen D."/>
            <person name="Grigoriev I.V."/>
            <person name="Hibbett D.S."/>
        </authorList>
    </citation>
    <scope>NUCLEOTIDE SEQUENCE [LARGE SCALE GENOMIC DNA]</scope>
    <source>
        <strain evidence="2 3">MD-104</strain>
    </source>
</reference>
<protein>
    <submittedName>
        <fullName evidence="2">Uncharacterized protein</fullName>
    </submittedName>
</protein>
<feature type="compositionally biased region" description="Basic and acidic residues" evidence="1">
    <location>
        <begin position="179"/>
        <end position="199"/>
    </location>
</feature>
<dbReference type="OrthoDB" id="3357948at2759"/>
<organism evidence="2 3">
    <name type="scientific">Wolfiporia cocos (strain MD-104)</name>
    <name type="common">Brown rot fungus</name>
    <dbReference type="NCBI Taxonomy" id="742152"/>
    <lineage>
        <taxon>Eukaryota</taxon>
        <taxon>Fungi</taxon>
        <taxon>Dikarya</taxon>
        <taxon>Basidiomycota</taxon>
        <taxon>Agaricomycotina</taxon>
        <taxon>Agaricomycetes</taxon>
        <taxon>Polyporales</taxon>
        <taxon>Phaeolaceae</taxon>
        <taxon>Wolfiporia</taxon>
    </lineage>
</organism>
<dbReference type="OMA" id="ASQHTFG"/>
<keyword evidence="3" id="KW-1185">Reference proteome</keyword>
<feature type="compositionally biased region" description="Low complexity" evidence="1">
    <location>
        <begin position="375"/>
        <end position="393"/>
    </location>
</feature>